<accession>A0A4Z2JH73</accession>
<comment type="caution">
    <text evidence="1">The sequence shown here is derived from an EMBL/GenBank/DDBJ whole genome shotgun (WGS) entry which is preliminary data.</text>
</comment>
<gene>
    <name evidence="1" type="ORF">EYF80_000262</name>
</gene>
<keyword evidence="2" id="KW-1185">Reference proteome</keyword>
<evidence type="ECO:0000313" key="2">
    <source>
        <dbReference type="Proteomes" id="UP000314294"/>
    </source>
</evidence>
<evidence type="ECO:0000313" key="1">
    <source>
        <dbReference type="EMBL" id="TNN89659.1"/>
    </source>
</evidence>
<proteinExistence type="predicted"/>
<dbReference type="AlphaFoldDB" id="A0A4Z2JH73"/>
<sequence length="112" mass="12492">MDLLALNQQHALIDPAEEEDLRERALTALVDVQGLSGHGVVQLLKPHRLVVVRMGAYEQEQEGQSFTTKKLLLDLGVAIYTCCSWPRPQYITVPPCWYSHPPRPSPSCDPAS</sequence>
<dbReference type="EMBL" id="SRLO01000001">
    <property type="protein sequence ID" value="TNN89659.1"/>
    <property type="molecule type" value="Genomic_DNA"/>
</dbReference>
<organism evidence="1 2">
    <name type="scientific">Liparis tanakae</name>
    <name type="common">Tanaka's snailfish</name>
    <dbReference type="NCBI Taxonomy" id="230148"/>
    <lineage>
        <taxon>Eukaryota</taxon>
        <taxon>Metazoa</taxon>
        <taxon>Chordata</taxon>
        <taxon>Craniata</taxon>
        <taxon>Vertebrata</taxon>
        <taxon>Euteleostomi</taxon>
        <taxon>Actinopterygii</taxon>
        <taxon>Neopterygii</taxon>
        <taxon>Teleostei</taxon>
        <taxon>Neoteleostei</taxon>
        <taxon>Acanthomorphata</taxon>
        <taxon>Eupercaria</taxon>
        <taxon>Perciformes</taxon>
        <taxon>Cottioidei</taxon>
        <taxon>Cottales</taxon>
        <taxon>Liparidae</taxon>
        <taxon>Liparis</taxon>
    </lineage>
</organism>
<name>A0A4Z2JH73_9TELE</name>
<reference evidence="1 2" key="1">
    <citation type="submission" date="2019-03" db="EMBL/GenBank/DDBJ databases">
        <title>First draft genome of Liparis tanakae, snailfish: a comprehensive survey of snailfish specific genes.</title>
        <authorList>
            <person name="Kim W."/>
            <person name="Song I."/>
            <person name="Jeong J.-H."/>
            <person name="Kim D."/>
            <person name="Kim S."/>
            <person name="Ryu S."/>
            <person name="Song J.Y."/>
            <person name="Lee S.K."/>
        </authorList>
    </citation>
    <scope>NUCLEOTIDE SEQUENCE [LARGE SCALE GENOMIC DNA]</scope>
    <source>
        <tissue evidence="1">Muscle</tissue>
    </source>
</reference>
<dbReference type="Proteomes" id="UP000314294">
    <property type="component" value="Unassembled WGS sequence"/>
</dbReference>
<protein>
    <submittedName>
        <fullName evidence="1">Uncharacterized protein</fullName>
    </submittedName>
</protein>